<evidence type="ECO:0000313" key="3">
    <source>
        <dbReference type="Proteomes" id="UP000014028"/>
    </source>
</evidence>
<comment type="caution">
    <text evidence="2">The sequence shown here is derived from an EMBL/GenBank/DDBJ whole genome shotgun (WGS) entry which is preliminary data.</text>
</comment>
<keyword evidence="1" id="KW-0175">Coiled coil</keyword>
<gene>
    <name evidence="2" type="ORF">IKC_05133</name>
</gene>
<sequence>MGTTRDIVAEKIGIGSGKQYEKAKFIAENADSETIKQLDSEEISIHKAYTDLKVEYKEKDKLIEQLQKSEQLTRKRLEEQGEQEPQVIEREVVKEVVVESKEHINIINKLKDENIELKDIADFYKKKADALLKNPRS</sequence>
<dbReference type="EMBL" id="AHFK01000022">
    <property type="protein sequence ID" value="EOQ18632.1"/>
    <property type="molecule type" value="Genomic_DNA"/>
</dbReference>
<organism evidence="2 3">
    <name type="scientific">Bacillus cereus VD184</name>
    <dbReference type="NCBI Taxonomy" id="1053242"/>
    <lineage>
        <taxon>Bacteria</taxon>
        <taxon>Bacillati</taxon>
        <taxon>Bacillota</taxon>
        <taxon>Bacilli</taxon>
        <taxon>Bacillales</taxon>
        <taxon>Bacillaceae</taxon>
        <taxon>Bacillus</taxon>
        <taxon>Bacillus cereus group</taxon>
    </lineage>
</organism>
<dbReference type="Proteomes" id="UP000014028">
    <property type="component" value="Unassembled WGS sequence"/>
</dbReference>
<accession>A0A9W5RB49</accession>
<name>A0A9W5RB49_BACCE</name>
<evidence type="ECO:0000313" key="2">
    <source>
        <dbReference type="EMBL" id="EOQ18632.1"/>
    </source>
</evidence>
<dbReference type="RefSeq" id="WP_016121857.1">
    <property type="nucleotide sequence ID" value="NZ_KB976822.1"/>
</dbReference>
<evidence type="ECO:0000256" key="1">
    <source>
        <dbReference type="SAM" id="Coils"/>
    </source>
</evidence>
<reference evidence="2 3" key="1">
    <citation type="submission" date="2012-12" db="EMBL/GenBank/DDBJ databases">
        <title>The Genome Sequence of Bacillus cereus VD184.</title>
        <authorList>
            <consortium name="The Broad Institute Genome Sequencing Platform"/>
            <consortium name="The Broad Institute Genome Sequencing Center for Infectious Disease"/>
            <person name="Feldgarden M."/>
            <person name="Van der Auwera G.A."/>
            <person name="Mahillon J."/>
            <person name="Duprez V."/>
            <person name="Timmery S."/>
            <person name="Mattelet C."/>
            <person name="Dierick K."/>
            <person name="Sun M."/>
            <person name="Yu Z."/>
            <person name="Zhu L."/>
            <person name="Hu X."/>
            <person name="Shank E.B."/>
            <person name="Swiecicka I."/>
            <person name="Hansen B.M."/>
            <person name="Andrup L."/>
            <person name="Walker B."/>
            <person name="Young S.K."/>
            <person name="Zeng Q."/>
            <person name="Gargeya S."/>
            <person name="Fitzgerald M."/>
            <person name="Haas B."/>
            <person name="Abouelleil A."/>
            <person name="Alvarado L."/>
            <person name="Arachchi H.M."/>
            <person name="Berlin A.M."/>
            <person name="Chapman S.B."/>
            <person name="Dewar J."/>
            <person name="Goldberg J."/>
            <person name="Griggs A."/>
            <person name="Gujja S."/>
            <person name="Hansen M."/>
            <person name="Howarth C."/>
            <person name="Imamovic A."/>
            <person name="Larimer J."/>
            <person name="McCowan C."/>
            <person name="Murphy C."/>
            <person name="Neiman D."/>
            <person name="Pearson M."/>
            <person name="Priest M."/>
            <person name="Roberts A."/>
            <person name="Saif S."/>
            <person name="Shea T."/>
            <person name="Sisk P."/>
            <person name="Sykes S."/>
            <person name="Wortman J."/>
            <person name="Nusbaum C."/>
            <person name="Birren B."/>
        </authorList>
    </citation>
    <scope>NUCLEOTIDE SEQUENCE [LARGE SCALE GENOMIC DNA]</scope>
    <source>
        <strain evidence="2 3">VD184</strain>
    </source>
</reference>
<feature type="coiled-coil region" evidence="1">
    <location>
        <begin position="49"/>
        <end position="83"/>
    </location>
</feature>
<proteinExistence type="predicted"/>
<protein>
    <submittedName>
        <fullName evidence="2">Uncharacterized protein</fullName>
    </submittedName>
</protein>
<dbReference type="AlphaFoldDB" id="A0A9W5RB49"/>